<reference evidence="1" key="1">
    <citation type="submission" date="2014-09" db="EMBL/GenBank/DDBJ databases">
        <authorList>
            <person name="Magalhaes I.L.F."/>
            <person name="Oliveira U."/>
            <person name="Santos F.R."/>
            <person name="Vidigal T.H.D.A."/>
            <person name="Brescovit A.D."/>
            <person name="Santos A.J."/>
        </authorList>
    </citation>
    <scope>NUCLEOTIDE SEQUENCE</scope>
    <source>
        <tissue evidence="1">Shoot tissue taken approximately 20 cm above the soil surface</tissue>
    </source>
</reference>
<dbReference type="EMBL" id="GBRH01242036">
    <property type="protein sequence ID" value="JAD55859.1"/>
    <property type="molecule type" value="Transcribed_RNA"/>
</dbReference>
<dbReference type="AlphaFoldDB" id="A0A0A9AVS7"/>
<accession>A0A0A9AVS7</accession>
<name>A0A0A9AVS7_ARUDO</name>
<evidence type="ECO:0000313" key="1">
    <source>
        <dbReference type="EMBL" id="JAD55859.1"/>
    </source>
</evidence>
<protein>
    <submittedName>
        <fullName evidence="1">Uncharacterized protein</fullName>
    </submittedName>
</protein>
<reference evidence="1" key="2">
    <citation type="journal article" date="2015" name="Data Brief">
        <title>Shoot transcriptome of the giant reed, Arundo donax.</title>
        <authorList>
            <person name="Barrero R.A."/>
            <person name="Guerrero F.D."/>
            <person name="Moolhuijzen P."/>
            <person name="Goolsby J.A."/>
            <person name="Tidwell J."/>
            <person name="Bellgard S.E."/>
            <person name="Bellgard M.I."/>
        </authorList>
    </citation>
    <scope>NUCLEOTIDE SEQUENCE</scope>
    <source>
        <tissue evidence="1">Shoot tissue taken approximately 20 cm above the soil surface</tissue>
    </source>
</reference>
<proteinExistence type="predicted"/>
<sequence>MKIVAKDFIAGVREHFSRGTRFIESLRI</sequence>
<organism evidence="1">
    <name type="scientific">Arundo donax</name>
    <name type="common">Giant reed</name>
    <name type="synonym">Donax arundinaceus</name>
    <dbReference type="NCBI Taxonomy" id="35708"/>
    <lineage>
        <taxon>Eukaryota</taxon>
        <taxon>Viridiplantae</taxon>
        <taxon>Streptophyta</taxon>
        <taxon>Embryophyta</taxon>
        <taxon>Tracheophyta</taxon>
        <taxon>Spermatophyta</taxon>
        <taxon>Magnoliopsida</taxon>
        <taxon>Liliopsida</taxon>
        <taxon>Poales</taxon>
        <taxon>Poaceae</taxon>
        <taxon>PACMAD clade</taxon>
        <taxon>Arundinoideae</taxon>
        <taxon>Arundineae</taxon>
        <taxon>Arundo</taxon>
    </lineage>
</organism>